<feature type="binding site" evidence="10">
    <location>
        <position position="261"/>
    </location>
    <ligand>
        <name>ATP</name>
        <dbReference type="ChEBI" id="CHEBI:30616"/>
        <note>ligand shared between two neighboring subunits</note>
    </ligand>
</feature>
<keyword evidence="7 10" id="KW-0067">ATP-binding</keyword>
<dbReference type="GO" id="GO:0000287">
    <property type="term" value="F:magnesium ion binding"/>
    <property type="evidence" value="ECO:0007669"/>
    <property type="project" value="UniProtKB-UniRule"/>
</dbReference>
<dbReference type="Gene3D" id="3.30.300.10">
    <property type="match status" value="3"/>
</dbReference>
<comment type="pathway">
    <text evidence="1 10">Amino-acid biosynthesis; S-adenosyl-L-methionine biosynthesis; S-adenosyl-L-methionine from L-methionine: step 1/1.</text>
</comment>
<evidence type="ECO:0000256" key="4">
    <source>
        <dbReference type="ARBA" id="ARBA00022679"/>
    </source>
</evidence>
<feature type="domain" description="S-adenosylmethionine synthetase N-terminal" evidence="12">
    <location>
        <begin position="3"/>
        <end position="100"/>
    </location>
</feature>
<comment type="subunit">
    <text evidence="10">Homotetramer; dimer of dimers.</text>
</comment>
<dbReference type="InterPro" id="IPR002133">
    <property type="entry name" value="S-AdoMet_synthetase"/>
</dbReference>
<comment type="caution">
    <text evidence="15">The sequence shown here is derived from an EMBL/GenBank/DDBJ whole genome shotgun (WGS) entry which is preliminary data.</text>
</comment>
<comment type="cofactor">
    <cofactor evidence="10">
        <name>K(+)</name>
        <dbReference type="ChEBI" id="CHEBI:29103"/>
    </cofactor>
    <text evidence="10">Binds 1 potassium ion per subunit.</text>
</comment>
<feature type="binding site" description="in other chain" evidence="10">
    <location>
        <position position="55"/>
    </location>
    <ligand>
        <name>L-methionine</name>
        <dbReference type="ChEBI" id="CHEBI:57844"/>
        <note>ligand shared between two neighboring subunits</note>
    </ligand>
</feature>
<evidence type="ECO:0000256" key="3">
    <source>
        <dbReference type="ARBA" id="ARBA00022563"/>
    </source>
</evidence>
<dbReference type="GO" id="GO:0005737">
    <property type="term" value="C:cytoplasm"/>
    <property type="evidence" value="ECO:0007669"/>
    <property type="project" value="UniProtKB-SubCell"/>
</dbReference>
<dbReference type="PIRSF" id="PIRSF000497">
    <property type="entry name" value="MAT"/>
    <property type="match status" value="1"/>
</dbReference>
<feature type="binding site" evidence="10">
    <location>
        <position position="238"/>
    </location>
    <ligand>
        <name>L-methionine</name>
        <dbReference type="ChEBI" id="CHEBI:57844"/>
        <note>ligand shared between two neighboring subunits</note>
    </ligand>
</feature>
<keyword evidence="3 10" id="KW-0554">One-carbon metabolism</keyword>
<dbReference type="InterPro" id="IPR022631">
    <property type="entry name" value="ADOMET_SYNTHASE_CS"/>
</dbReference>
<comment type="function">
    <text evidence="10">Catalyzes the formation of S-adenosylmethionine (AdoMet) from methionine and ATP. The overall synthetic reaction is composed of two sequential steps, AdoMet formation and the subsequent tripolyphosphate hydrolysis which occurs prior to release of AdoMet from the enzyme.</text>
</comment>
<dbReference type="Pfam" id="PF02772">
    <property type="entry name" value="S-AdoMet_synt_M"/>
    <property type="match status" value="1"/>
</dbReference>
<dbReference type="GO" id="GO:0006556">
    <property type="term" value="P:S-adenosylmethionine biosynthetic process"/>
    <property type="evidence" value="ECO:0007669"/>
    <property type="project" value="UniProtKB-UniRule"/>
</dbReference>
<keyword evidence="8 10" id="KW-0460">Magnesium</keyword>
<dbReference type="GO" id="GO:0005524">
    <property type="term" value="F:ATP binding"/>
    <property type="evidence" value="ECO:0007669"/>
    <property type="project" value="UniProtKB-UniRule"/>
</dbReference>
<dbReference type="EC" id="2.5.1.6" evidence="10"/>
<evidence type="ECO:0000256" key="10">
    <source>
        <dbReference type="HAMAP-Rule" id="MF_00086"/>
    </source>
</evidence>
<feature type="region of interest" description="Flexible loop" evidence="10">
    <location>
        <begin position="98"/>
        <end position="108"/>
    </location>
</feature>
<sequence length="380" mass="41096">MRHVLTSEAVTRGHPDKLCDQVADGVLDALLTEDPEARAACEAAVWENHLLLFGEINARQEPDYEAVAREVLRDIGYDRPGLGLDADHCDIQIRFHPQSPDIAQGVSHRSAEDTGAGDQGIMTGYACRETPELMPLPVTLAGALVKRLDHMRRSGGMPWLLPDGKAQVSVAYEDGRPARITTVVLSAQHTPNVRTDALREALRREVILPVLPPALTDEEPLLYINPTGRFVIGGPAGDAGLTGRKAVSDAYGGAAHHGGGSLAGKDPTKMDRTGAYLARYLAKNVVAAGLADRCEVQLAYAIGLADPVSVSVNTFGTGMIRDETLAVWLEDHVDMRPGVVIRRFGLTRPIYRGLAAYGPFGENGRGMPWERTDLRFPAQF</sequence>
<feature type="binding site" evidence="10">
    <location>
        <position position="16"/>
    </location>
    <ligand>
        <name>Mg(2+)</name>
        <dbReference type="ChEBI" id="CHEBI:18420"/>
    </ligand>
</feature>
<feature type="binding site" description="in other chain" evidence="10">
    <location>
        <position position="14"/>
    </location>
    <ligand>
        <name>ATP</name>
        <dbReference type="ChEBI" id="CHEBI:30616"/>
        <note>ligand shared between two neighboring subunits</note>
    </ligand>
</feature>
<feature type="domain" description="S-adenosylmethionine synthetase C-terminal" evidence="14">
    <location>
        <begin position="232"/>
        <end position="371"/>
    </location>
</feature>
<comment type="cofactor">
    <cofactor evidence="10">
        <name>Mg(2+)</name>
        <dbReference type="ChEBI" id="CHEBI:18420"/>
    </cofactor>
    <text evidence="10">Binds 2 divalent ions per subunit.</text>
</comment>
<keyword evidence="16" id="KW-1185">Reference proteome</keyword>
<dbReference type="FunFam" id="3.30.300.10:FF:000003">
    <property type="entry name" value="S-adenosylmethionine synthase"/>
    <property type="match status" value="1"/>
</dbReference>
<keyword evidence="9 10" id="KW-0630">Potassium</keyword>
<dbReference type="PANTHER" id="PTHR11964">
    <property type="entry name" value="S-ADENOSYLMETHIONINE SYNTHETASE"/>
    <property type="match status" value="1"/>
</dbReference>
<evidence type="ECO:0000259" key="12">
    <source>
        <dbReference type="Pfam" id="PF00438"/>
    </source>
</evidence>
<organism evidence="15 16">
    <name type="scientific">Dysosmobacter segnis</name>
    <dbReference type="NCBI Taxonomy" id="2763042"/>
    <lineage>
        <taxon>Bacteria</taxon>
        <taxon>Bacillati</taxon>
        <taxon>Bacillota</taxon>
        <taxon>Clostridia</taxon>
        <taxon>Eubacteriales</taxon>
        <taxon>Oscillospiraceae</taxon>
        <taxon>Dysosmobacter</taxon>
    </lineage>
</organism>
<keyword evidence="5 10" id="KW-0479">Metal-binding</keyword>
<evidence type="ECO:0000256" key="11">
    <source>
        <dbReference type="RuleBase" id="RU004462"/>
    </source>
</evidence>
<dbReference type="CDD" id="cd18079">
    <property type="entry name" value="S-AdoMet_synt"/>
    <property type="match status" value="1"/>
</dbReference>
<keyword evidence="6 10" id="KW-0547">Nucleotide-binding</keyword>
<name>A0A923MJC8_9FIRM</name>
<reference evidence="15" key="1">
    <citation type="submission" date="2020-08" db="EMBL/GenBank/DDBJ databases">
        <title>Genome public.</title>
        <authorList>
            <person name="Liu C."/>
            <person name="Sun Q."/>
        </authorList>
    </citation>
    <scope>NUCLEOTIDE SEQUENCE</scope>
    <source>
        <strain evidence="15">BX15</strain>
    </source>
</reference>
<dbReference type="EMBL" id="JACOQI010000013">
    <property type="protein sequence ID" value="MBC5771175.1"/>
    <property type="molecule type" value="Genomic_DNA"/>
</dbReference>
<dbReference type="InterPro" id="IPR022629">
    <property type="entry name" value="S-AdoMet_synt_central"/>
</dbReference>
<comment type="subcellular location">
    <subcellularLocation>
        <location evidence="10">Cytoplasm</location>
    </subcellularLocation>
</comment>
<evidence type="ECO:0000256" key="8">
    <source>
        <dbReference type="ARBA" id="ARBA00022842"/>
    </source>
</evidence>
<evidence type="ECO:0000256" key="7">
    <source>
        <dbReference type="ARBA" id="ARBA00022840"/>
    </source>
</evidence>
<evidence type="ECO:0000256" key="6">
    <source>
        <dbReference type="ARBA" id="ARBA00022741"/>
    </source>
</evidence>
<dbReference type="InterPro" id="IPR022628">
    <property type="entry name" value="S-AdoMet_synt_N"/>
</dbReference>
<feature type="binding site" description="in other chain" evidence="10">
    <location>
        <begin position="163"/>
        <end position="165"/>
    </location>
    <ligand>
        <name>ATP</name>
        <dbReference type="ChEBI" id="CHEBI:30616"/>
        <note>ligand shared between two neighboring subunits</note>
    </ligand>
</feature>
<dbReference type="InterPro" id="IPR022630">
    <property type="entry name" value="S-AdoMet_synt_C"/>
</dbReference>
<feature type="binding site" description="in other chain" evidence="10">
    <location>
        <position position="269"/>
    </location>
    <ligand>
        <name>L-methionine</name>
        <dbReference type="ChEBI" id="CHEBI:57844"/>
        <note>ligand shared between two neighboring subunits</note>
    </ligand>
</feature>
<feature type="binding site" description="in other chain" evidence="10">
    <location>
        <begin position="244"/>
        <end position="245"/>
    </location>
    <ligand>
        <name>ATP</name>
        <dbReference type="ChEBI" id="CHEBI:30616"/>
        <note>ligand shared between two neighboring subunits</note>
    </ligand>
</feature>
<dbReference type="GO" id="GO:0006730">
    <property type="term" value="P:one-carbon metabolic process"/>
    <property type="evidence" value="ECO:0007669"/>
    <property type="project" value="UniProtKB-KW"/>
</dbReference>
<dbReference type="HAMAP" id="MF_00086">
    <property type="entry name" value="S_AdoMet_synth1"/>
    <property type="match status" value="1"/>
</dbReference>
<evidence type="ECO:0000313" key="15">
    <source>
        <dbReference type="EMBL" id="MBC5771175.1"/>
    </source>
</evidence>
<proteinExistence type="inferred from homology"/>
<dbReference type="Proteomes" id="UP000620327">
    <property type="component" value="Unassembled WGS sequence"/>
</dbReference>
<dbReference type="InterPro" id="IPR022636">
    <property type="entry name" value="S-AdoMet_synthetase_sfam"/>
</dbReference>
<dbReference type="Pfam" id="PF00438">
    <property type="entry name" value="S-AdoMet_synt_N"/>
    <property type="match status" value="1"/>
</dbReference>
<evidence type="ECO:0000256" key="1">
    <source>
        <dbReference type="ARBA" id="ARBA00005224"/>
    </source>
</evidence>
<comment type="catalytic activity">
    <reaction evidence="10">
        <text>L-methionine + ATP + H2O = S-adenosyl-L-methionine + phosphate + diphosphate</text>
        <dbReference type="Rhea" id="RHEA:21080"/>
        <dbReference type="ChEBI" id="CHEBI:15377"/>
        <dbReference type="ChEBI" id="CHEBI:30616"/>
        <dbReference type="ChEBI" id="CHEBI:33019"/>
        <dbReference type="ChEBI" id="CHEBI:43474"/>
        <dbReference type="ChEBI" id="CHEBI:57844"/>
        <dbReference type="ChEBI" id="CHEBI:59789"/>
        <dbReference type="EC" id="2.5.1.6"/>
    </reaction>
</comment>
<dbReference type="GO" id="GO:0004478">
    <property type="term" value="F:methionine adenosyltransferase activity"/>
    <property type="evidence" value="ECO:0007669"/>
    <property type="project" value="UniProtKB-UniRule"/>
</dbReference>
<feature type="binding site" evidence="10">
    <location>
        <position position="42"/>
    </location>
    <ligand>
        <name>K(+)</name>
        <dbReference type="ChEBI" id="CHEBI:29103"/>
    </ligand>
</feature>
<feature type="binding site" evidence="10">
    <location>
        <position position="238"/>
    </location>
    <ligand>
        <name>ATP</name>
        <dbReference type="ChEBI" id="CHEBI:30616"/>
        <note>ligand shared between two neighboring subunits</note>
    </ligand>
</feature>
<keyword evidence="10" id="KW-0963">Cytoplasm</keyword>
<accession>A0A923MJC8</accession>
<keyword evidence="4 10" id="KW-0808">Transferase</keyword>
<dbReference type="PROSITE" id="PS00376">
    <property type="entry name" value="ADOMET_SYNTHASE_1"/>
    <property type="match status" value="1"/>
</dbReference>
<feature type="binding site" description="in other chain" evidence="10">
    <location>
        <begin position="229"/>
        <end position="230"/>
    </location>
    <ligand>
        <name>ATP</name>
        <dbReference type="ChEBI" id="CHEBI:30616"/>
        <note>ligand shared between two neighboring subunits</note>
    </ligand>
</feature>
<dbReference type="Pfam" id="PF02773">
    <property type="entry name" value="S-AdoMet_synt_C"/>
    <property type="match status" value="1"/>
</dbReference>
<evidence type="ECO:0000256" key="5">
    <source>
        <dbReference type="ARBA" id="ARBA00022723"/>
    </source>
</evidence>
<dbReference type="NCBIfam" id="TIGR01034">
    <property type="entry name" value="metK"/>
    <property type="match status" value="1"/>
</dbReference>
<feature type="binding site" description="in other chain" evidence="10">
    <location>
        <position position="98"/>
    </location>
    <ligand>
        <name>L-methionine</name>
        <dbReference type="ChEBI" id="CHEBI:57844"/>
        <note>ligand shared between two neighboring subunits</note>
    </ligand>
</feature>
<dbReference type="AlphaFoldDB" id="A0A923MJC8"/>
<gene>
    <name evidence="10" type="primary">metK</name>
    <name evidence="15" type="ORF">H8Z83_12750</name>
</gene>
<dbReference type="SUPFAM" id="SSF55973">
    <property type="entry name" value="S-adenosylmethionine synthetase"/>
    <property type="match status" value="3"/>
</dbReference>
<evidence type="ECO:0000313" key="16">
    <source>
        <dbReference type="Proteomes" id="UP000620327"/>
    </source>
</evidence>
<evidence type="ECO:0000259" key="14">
    <source>
        <dbReference type="Pfam" id="PF02773"/>
    </source>
</evidence>
<protein>
    <recommendedName>
        <fullName evidence="10">S-adenosylmethionine synthase</fullName>
        <shortName evidence="10">AdoMet synthase</shortName>
        <ecNumber evidence="10">2.5.1.6</ecNumber>
    </recommendedName>
    <alternativeName>
        <fullName evidence="10">MAT</fullName>
    </alternativeName>
    <alternativeName>
        <fullName evidence="10">Methionine adenosyltransferase</fullName>
    </alternativeName>
</protein>
<evidence type="ECO:0000256" key="2">
    <source>
        <dbReference type="ARBA" id="ARBA00009685"/>
    </source>
</evidence>
<feature type="binding site" evidence="10">
    <location>
        <position position="265"/>
    </location>
    <ligand>
        <name>ATP</name>
        <dbReference type="ChEBI" id="CHEBI:30616"/>
        <note>ligand shared between two neighboring subunits</note>
    </ligand>
</feature>
<evidence type="ECO:0000259" key="13">
    <source>
        <dbReference type="Pfam" id="PF02772"/>
    </source>
</evidence>
<feature type="domain" description="S-adenosylmethionine synthetase central" evidence="13">
    <location>
        <begin position="114"/>
        <end position="230"/>
    </location>
</feature>
<dbReference type="RefSeq" id="WP_187015401.1">
    <property type="nucleotide sequence ID" value="NZ_JACOQI010000013.1"/>
</dbReference>
<comment type="similarity">
    <text evidence="2 10 11">Belongs to the AdoMet synthase family.</text>
</comment>
<evidence type="ECO:0000256" key="9">
    <source>
        <dbReference type="ARBA" id="ARBA00022958"/>
    </source>
</evidence>